<reference evidence="2 3" key="2">
    <citation type="journal article" date="2013" name="Environ. Sci. Technol.">
        <title>The 4-tert-butylphenol-utilizing bacterium Sphingobium fuliginis OMI can degrade bisphenols via phenolic ring hydroxylation and meta-cleavage pathway.</title>
        <authorList>
            <person name="Ogata Y."/>
            <person name="Goda S."/>
            <person name="Toyama T."/>
            <person name="Sei K."/>
            <person name="Ike M."/>
        </authorList>
    </citation>
    <scope>NUCLEOTIDE SEQUENCE [LARGE SCALE GENOMIC DNA]</scope>
    <source>
        <strain evidence="2 3">OMI</strain>
    </source>
</reference>
<dbReference type="Proteomes" id="UP000221538">
    <property type="component" value="Unassembled WGS sequence"/>
</dbReference>
<accession>A0A292ZCR3</accession>
<evidence type="ECO:0000313" key="3">
    <source>
        <dbReference type="Proteomes" id="UP000221538"/>
    </source>
</evidence>
<evidence type="ECO:0000313" key="2">
    <source>
        <dbReference type="EMBL" id="GAY22482.1"/>
    </source>
</evidence>
<dbReference type="AlphaFoldDB" id="A0A292ZCR3"/>
<gene>
    <name evidence="2" type="ORF">SFOMI_3039</name>
</gene>
<feature type="compositionally biased region" description="Basic and acidic residues" evidence="1">
    <location>
        <begin position="35"/>
        <end position="44"/>
    </location>
</feature>
<reference evidence="2 3" key="1">
    <citation type="journal article" date="2013" name="Biodegradation">
        <title>Occurrence of 4-tert-butylphenol (4-t-BP) biodegradation in an aquatic sample caused by the presence of Spirodela polyrrhiza and isolation of a 4-t-BP-utilizing bacterium.</title>
        <authorList>
            <person name="Ogata Y."/>
            <person name="Toyama T."/>
            <person name="Yu N."/>
            <person name="Wang X."/>
            <person name="Sei K."/>
            <person name="Ike M."/>
        </authorList>
    </citation>
    <scope>NUCLEOTIDE SEQUENCE [LARGE SCALE GENOMIC DNA]</scope>
    <source>
        <strain evidence="2 3">OMI</strain>
    </source>
</reference>
<comment type="caution">
    <text evidence="2">The sequence shown here is derived from an EMBL/GenBank/DDBJ whole genome shotgun (WGS) entry which is preliminary data.</text>
</comment>
<organism evidence="2 3">
    <name type="scientific">Sphingobium fuliginis (strain ATCC 27551)</name>
    <dbReference type="NCBI Taxonomy" id="336203"/>
    <lineage>
        <taxon>Bacteria</taxon>
        <taxon>Pseudomonadati</taxon>
        <taxon>Pseudomonadota</taxon>
        <taxon>Alphaproteobacteria</taxon>
        <taxon>Sphingomonadales</taxon>
        <taxon>Sphingomonadaceae</taxon>
        <taxon>Sphingobium</taxon>
    </lineage>
</organism>
<name>A0A292ZCR3_SPHSA</name>
<feature type="region of interest" description="Disordered" evidence="1">
    <location>
        <begin position="21"/>
        <end position="44"/>
    </location>
</feature>
<proteinExistence type="predicted"/>
<sequence>MKVKVREKQAIPVAAPDWRASGVSTPARFAPSSAARREDWGLAR</sequence>
<protein>
    <submittedName>
        <fullName evidence="2">Uncharacterized protein</fullName>
    </submittedName>
</protein>
<evidence type="ECO:0000256" key="1">
    <source>
        <dbReference type="SAM" id="MobiDB-lite"/>
    </source>
</evidence>
<dbReference type="EMBL" id="BEWI01000032">
    <property type="protein sequence ID" value="GAY22482.1"/>
    <property type="molecule type" value="Genomic_DNA"/>
</dbReference>